<feature type="transmembrane region" description="Helical" evidence="2">
    <location>
        <begin position="381"/>
        <end position="401"/>
    </location>
</feature>
<feature type="transmembrane region" description="Helical" evidence="2">
    <location>
        <begin position="308"/>
        <end position="327"/>
    </location>
</feature>
<dbReference type="RefSeq" id="XP_016648386.1">
    <property type="nucleotide sequence ID" value="XM_016792900.1"/>
</dbReference>
<dbReference type="GeneID" id="103326461"/>
<keyword evidence="2" id="KW-0472">Membrane</keyword>
<feature type="compositionally biased region" description="Polar residues" evidence="1">
    <location>
        <begin position="128"/>
        <end position="147"/>
    </location>
</feature>
<keyword evidence="2" id="KW-1133">Transmembrane helix</keyword>
<feature type="transmembrane region" description="Helical" evidence="2">
    <location>
        <begin position="339"/>
        <end position="360"/>
    </location>
</feature>
<feature type="region of interest" description="Disordered" evidence="1">
    <location>
        <begin position="116"/>
        <end position="158"/>
    </location>
</feature>
<name>A0ABM1LLV9_PRUMU</name>
<dbReference type="Proteomes" id="UP000694861">
    <property type="component" value="Linkage group LG3"/>
</dbReference>
<evidence type="ECO:0000313" key="4">
    <source>
        <dbReference type="RefSeq" id="XP_016648386.1"/>
    </source>
</evidence>
<evidence type="ECO:0000313" key="3">
    <source>
        <dbReference type="Proteomes" id="UP000694861"/>
    </source>
</evidence>
<feature type="region of interest" description="Disordered" evidence="1">
    <location>
        <begin position="247"/>
        <end position="275"/>
    </location>
</feature>
<sequence>MVSPQHQSSPSYSATLSVLRGIGTMLCPTPPQQQQPQSLQALARSRSLCLRQSQSRRTSQRCRSLNYNSDYRTYSCPPTLYIVGNDADYSPDFSKAEIEIKIKGFNSKKNLSTLPLLSKGSHDDNSNHYKQQYQTTGSDDSNPTESLLMSGCPHADTDQDELGNVTRVLFQGSVDSNLTQSLLPSGCPHADTDQDELGNVTRVLFQGSVDTDPSVSPLPCNSTHAGTDYYGLHSAFQLNLFDQGSDDSNLSDSLLPSSGPRNGTDYDEPGNLASEVGPSVSNPIEYLAINIAQDEHNDFGQPHHRTRVTALGLIFMLVGLSLEMLSASFDQVSSASTPLYALISLLLAIAAVLTCILELIQNGIKDKDASPNRPAFGTLPDIFGLGLAVIQCVCSAVQYYFLHHRENNPMKLSPVPLFFFACLVVLKLKGD</sequence>
<reference evidence="4" key="2">
    <citation type="submission" date="2025-08" db="UniProtKB">
        <authorList>
            <consortium name="RefSeq"/>
        </authorList>
    </citation>
    <scope>IDENTIFICATION</scope>
</reference>
<gene>
    <name evidence="4" type="primary">LOC103326461</name>
</gene>
<dbReference type="PANTHER" id="PTHR48473">
    <property type="entry name" value="TIR DOMAIN-CONTAINING PROTEIN"/>
    <property type="match status" value="1"/>
</dbReference>
<keyword evidence="2" id="KW-0812">Transmembrane</keyword>
<protein>
    <submittedName>
        <fullName evidence="4">Uncharacterized protein LOC103326461 isoform X2</fullName>
    </submittedName>
</protein>
<organism evidence="3 4">
    <name type="scientific">Prunus mume</name>
    <name type="common">Japanese apricot</name>
    <name type="synonym">Armeniaca mume</name>
    <dbReference type="NCBI Taxonomy" id="102107"/>
    <lineage>
        <taxon>Eukaryota</taxon>
        <taxon>Viridiplantae</taxon>
        <taxon>Streptophyta</taxon>
        <taxon>Embryophyta</taxon>
        <taxon>Tracheophyta</taxon>
        <taxon>Spermatophyta</taxon>
        <taxon>Magnoliopsida</taxon>
        <taxon>eudicotyledons</taxon>
        <taxon>Gunneridae</taxon>
        <taxon>Pentapetalae</taxon>
        <taxon>rosids</taxon>
        <taxon>fabids</taxon>
        <taxon>Rosales</taxon>
        <taxon>Rosaceae</taxon>
        <taxon>Amygdaloideae</taxon>
        <taxon>Amygdaleae</taxon>
        <taxon>Prunus</taxon>
    </lineage>
</organism>
<evidence type="ECO:0000256" key="1">
    <source>
        <dbReference type="SAM" id="MobiDB-lite"/>
    </source>
</evidence>
<proteinExistence type="predicted"/>
<evidence type="ECO:0000256" key="2">
    <source>
        <dbReference type="SAM" id="Phobius"/>
    </source>
</evidence>
<feature type="compositionally biased region" description="Low complexity" evidence="1">
    <location>
        <begin position="247"/>
        <end position="258"/>
    </location>
</feature>
<accession>A0ABM1LLV9</accession>
<reference evidence="3" key="1">
    <citation type="journal article" date="2012" name="Nat. Commun.">
        <title>The genome of Prunus mume.</title>
        <authorList>
            <person name="Zhang Q."/>
            <person name="Chen W."/>
            <person name="Sun L."/>
            <person name="Zhao F."/>
            <person name="Huang B."/>
            <person name="Yang W."/>
            <person name="Tao Y."/>
            <person name="Wang J."/>
            <person name="Yuan Z."/>
            <person name="Fan G."/>
            <person name="Xing Z."/>
            <person name="Han C."/>
            <person name="Pan H."/>
            <person name="Zhong X."/>
            <person name="Shi W."/>
            <person name="Liang X."/>
            <person name="Du D."/>
            <person name="Sun F."/>
            <person name="Xu Z."/>
            <person name="Hao R."/>
            <person name="Lv T."/>
            <person name="Lv Y."/>
            <person name="Zheng Z."/>
            <person name="Sun M."/>
            <person name="Luo L."/>
            <person name="Cai M."/>
            <person name="Gao Y."/>
            <person name="Wang J."/>
            <person name="Yin Y."/>
            <person name="Xu X."/>
            <person name="Cheng T."/>
            <person name="Wang J."/>
        </authorList>
    </citation>
    <scope>NUCLEOTIDE SEQUENCE [LARGE SCALE GENOMIC DNA]</scope>
</reference>
<keyword evidence="3" id="KW-1185">Reference proteome</keyword>
<dbReference type="PANTHER" id="PTHR48473:SF1">
    <property type="entry name" value="TIR DOMAIN-CONTAINING PROTEIN"/>
    <property type="match status" value="1"/>
</dbReference>